<comment type="caution">
    <text evidence="1">The sequence shown here is derived from an EMBL/GenBank/DDBJ whole genome shotgun (WGS) entry which is preliminary data.</text>
</comment>
<dbReference type="RefSeq" id="WP_133881332.1">
    <property type="nucleotide sequence ID" value="NZ_MWIN01000036.1"/>
</dbReference>
<accession>A0A4R7PGB7</accession>
<dbReference type="Proteomes" id="UP000295341">
    <property type="component" value="Unassembled WGS sequence"/>
</dbReference>
<reference evidence="1 2" key="1">
    <citation type="submission" date="2019-03" db="EMBL/GenBank/DDBJ databases">
        <title>Genomic Encyclopedia of Type Strains, Phase IV (KMG-IV): sequencing the most valuable type-strain genomes for metagenomic binning, comparative biology and taxonomic classification.</title>
        <authorList>
            <person name="Goeker M."/>
        </authorList>
    </citation>
    <scope>NUCLEOTIDE SEQUENCE [LARGE SCALE GENOMIC DNA]</scope>
    <source>
        <strain evidence="1 2">DSM 26377</strain>
    </source>
</reference>
<evidence type="ECO:0000313" key="2">
    <source>
        <dbReference type="Proteomes" id="UP000295341"/>
    </source>
</evidence>
<protein>
    <submittedName>
        <fullName evidence="1">Uncharacterized protein</fullName>
    </submittedName>
</protein>
<sequence length="110" mass="12194">MLGKLAKSMKDGALGIALKAYVNDRLGDYGDILDCSVDTTNGRIAARVLLKGDKEPINAAVEKYELEREGDAVYATLRKFSSSRPWLTLLLGKMFTDKRYKLPSAVRNLL</sequence>
<dbReference type="AlphaFoldDB" id="A0A4R7PGB7"/>
<name>A0A4R7PGB7_9GAMM</name>
<keyword evidence="2" id="KW-1185">Reference proteome</keyword>
<evidence type="ECO:0000313" key="1">
    <source>
        <dbReference type="EMBL" id="TDU32852.1"/>
    </source>
</evidence>
<proteinExistence type="predicted"/>
<organism evidence="1 2">
    <name type="scientific">Panacagrimonas perspica</name>
    <dbReference type="NCBI Taxonomy" id="381431"/>
    <lineage>
        <taxon>Bacteria</taxon>
        <taxon>Pseudomonadati</taxon>
        <taxon>Pseudomonadota</taxon>
        <taxon>Gammaproteobacteria</taxon>
        <taxon>Nevskiales</taxon>
        <taxon>Nevskiaceae</taxon>
        <taxon>Panacagrimonas</taxon>
    </lineage>
</organism>
<gene>
    <name evidence="1" type="ORF">DFR24_2261</name>
</gene>
<dbReference type="OrthoDB" id="7061808at2"/>
<dbReference type="EMBL" id="SOBT01000008">
    <property type="protein sequence ID" value="TDU32852.1"/>
    <property type="molecule type" value="Genomic_DNA"/>
</dbReference>